<keyword evidence="2" id="KW-1185">Reference proteome</keyword>
<evidence type="ECO:0000313" key="1">
    <source>
        <dbReference type="EMBL" id="KAI0036420.1"/>
    </source>
</evidence>
<comment type="caution">
    <text evidence="1">The sequence shown here is derived from an EMBL/GenBank/DDBJ whole genome shotgun (WGS) entry which is preliminary data.</text>
</comment>
<accession>A0ACB8QY00</accession>
<evidence type="ECO:0000313" key="2">
    <source>
        <dbReference type="Proteomes" id="UP000814128"/>
    </source>
</evidence>
<name>A0ACB8QY00_9AGAM</name>
<organism evidence="1 2">
    <name type="scientific">Vararia minispora EC-137</name>
    <dbReference type="NCBI Taxonomy" id="1314806"/>
    <lineage>
        <taxon>Eukaryota</taxon>
        <taxon>Fungi</taxon>
        <taxon>Dikarya</taxon>
        <taxon>Basidiomycota</taxon>
        <taxon>Agaricomycotina</taxon>
        <taxon>Agaricomycetes</taxon>
        <taxon>Russulales</taxon>
        <taxon>Lachnocladiaceae</taxon>
        <taxon>Vararia</taxon>
    </lineage>
</organism>
<gene>
    <name evidence="1" type="ORF">K488DRAFT_41033</name>
</gene>
<dbReference type="Proteomes" id="UP000814128">
    <property type="component" value="Unassembled WGS sequence"/>
</dbReference>
<reference evidence="1" key="1">
    <citation type="submission" date="2021-02" db="EMBL/GenBank/DDBJ databases">
        <authorList>
            <consortium name="DOE Joint Genome Institute"/>
            <person name="Ahrendt S."/>
            <person name="Looney B.P."/>
            <person name="Miyauchi S."/>
            <person name="Morin E."/>
            <person name="Drula E."/>
            <person name="Courty P.E."/>
            <person name="Chicoki N."/>
            <person name="Fauchery L."/>
            <person name="Kohler A."/>
            <person name="Kuo A."/>
            <person name="Labutti K."/>
            <person name="Pangilinan J."/>
            <person name="Lipzen A."/>
            <person name="Riley R."/>
            <person name="Andreopoulos W."/>
            <person name="He G."/>
            <person name="Johnson J."/>
            <person name="Barry K.W."/>
            <person name="Grigoriev I.V."/>
            <person name="Nagy L."/>
            <person name="Hibbett D."/>
            <person name="Henrissat B."/>
            <person name="Matheny P.B."/>
            <person name="Labbe J."/>
            <person name="Martin F."/>
        </authorList>
    </citation>
    <scope>NUCLEOTIDE SEQUENCE</scope>
    <source>
        <strain evidence="1">EC-137</strain>
    </source>
</reference>
<sequence>MAVVGGPKIKLNTGAEMPALAFGTWQLQGEELKNAVTFAIREAGFRHIDCAWGYGNEAVVGEGIRAAGVPREQLFITSKLWGTWHRRVEEGLDESLRKLGLDYLDLYLMHWPIALNPNASNDLIPVRPDGKRDIALDWDIRNTWTQLEAMLAKGKVRAIGVSNMSQKKLEEFLPRISIPPAANQLELHAYNPDHALVAYLKTKGIVPQAYSPLGSSGSPLVQDATVKTIAEKHGAPPGAVLLGWLLSKEIGVVTRSANPDRIRQNIQDTTTLAQKLDGDDVATLDGLAAAGKQKRMIMPPWGIDFGFENWTNVSW</sequence>
<reference evidence="1" key="2">
    <citation type="journal article" date="2022" name="New Phytol.">
        <title>Evolutionary transition to the ectomycorrhizal habit in the genomes of a hyperdiverse lineage of mushroom-forming fungi.</title>
        <authorList>
            <person name="Looney B."/>
            <person name="Miyauchi S."/>
            <person name="Morin E."/>
            <person name="Drula E."/>
            <person name="Courty P.E."/>
            <person name="Kohler A."/>
            <person name="Kuo A."/>
            <person name="LaButti K."/>
            <person name="Pangilinan J."/>
            <person name="Lipzen A."/>
            <person name="Riley R."/>
            <person name="Andreopoulos W."/>
            <person name="He G."/>
            <person name="Johnson J."/>
            <person name="Nolan M."/>
            <person name="Tritt A."/>
            <person name="Barry K.W."/>
            <person name="Grigoriev I.V."/>
            <person name="Nagy L.G."/>
            <person name="Hibbett D."/>
            <person name="Henrissat B."/>
            <person name="Matheny P.B."/>
            <person name="Labbe J."/>
            <person name="Martin F.M."/>
        </authorList>
    </citation>
    <scope>NUCLEOTIDE SEQUENCE</scope>
    <source>
        <strain evidence="1">EC-137</strain>
    </source>
</reference>
<dbReference type="EMBL" id="MU273471">
    <property type="protein sequence ID" value="KAI0036420.1"/>
    <property type="molecule type" value="Genomic_DNA"/>
</dbReference>
<protein>
    <submittedName>
        <fullName evidence="1">Aldo/keto reductase</fullName>
    </submittedName>
</protein>
<proteinExistence type="predicted"/>